<dbReference type="EC" id="2.3.1.-" evidence="5"/>
<dbReference type="RefSeq" id="WP_045252014.1">
    <property type="nucleotide sequence ID" value="NZ_JYIT01000085.1"/>
</dbReference>
<keyword evidence="1 5" id="KW-0808">Transferase</keyword>
<dbReference type="PANTHER" id="PTHR43792">
    <property type="entry name" value="GNAT FAMILY, PUTATIVE (AFU_ORTHOLOGUE AFUA_3G00765)-RELATED-RELATED"/>
    <property type="match status" value="1"/>
</dbReference>
<evidence type="ECO:0000313" key="6">
    <source>
        <dbReference type="Proteomes" id="UP000033448"/>
    </source>
</evidence>
<dbReference type="InterPro" id="IPR051531">
    <property type="entry name" value="N-acetyltransferase"/>
</dbReference>
<evidence type="ECO:0000256" key="1">
    <source>
        <dbReference type="ARBA" id="ARBA00022679"/>
    </source>
</evidence>
<keyword evidence="2 5" id="KW-0012">Acyltransferase</keyword>
<proteinExistence type="inferred from homology"/>
<comment type="caution">
    <text evidence="5">The sequence shown here is derived from an EMBL/GenBank/DDBJ whole genome shotgun (WGS) entry which is preliminary data.</text>
</comment>
<evidence type="ECO:0000256" key="2">
    <source>
        <dbReference type="ARBA" id="ARBA00023315"/>
    </source>
</evidence>
<sequence length="183" mass="20226">MDLGGGIRLRPLLPGDGAELAAAYTRNREHLAPWEPLRSDAFFTAERQGAHVEESLRSVTEGRSAAFVLTDARGRIVGRVNLSDIVRGAFWSAHLGYWIDQQVAGRGVMRRAVRSVCTQARDDLGLHRIQAATLVHNAASQHVLNALGFTRIGLAPRYLRIAGEWQDHLLFQRILEDPVDADA</sequence>
<dbReference type="Pfam" id="PF13302">
    <property type="entry name" value="Acetyltransf_3"/>
    <property type="match status" value="1"/>
</dbReference>
<dbReference type="InterPro" id="IPR016181">
    <property type="entry name" value="Acyl_CoA_acyltransferase"/>
</dbReference>
<reference evidence="5 6" key="1">
    <citation type="submission" date="2015-02" db="EMBL/GenBank/DDBJ databases">
        <title>Draft genome sequences of ten Microbacterium spp. with emphasis on heavy metal contaminated environments.</title>
        <authorList>
            <person name="Corretto E."/>
        </authorList>
    </citation>
    <scope>NUCLEOTIDE SEQUENCE [LARGE SCALE GENOMIC DNA]</scope>
    <source>
        <strain evidence="5 6">DSM 23848</strain>
    </source>
</reference>
<dbReference type="PATRIC" id="fig|582680.7.peg.3425"/>
<dbReference type="Gene3D" id="3.40.630.30">
    <property type="match status" value="1"/>
</dbReference>
<protein>
    <submittedName>
        <fullName evidence="5">Putative ribosomal N-acetyltransferase YdaF</fullName>
        <ecNumber evidence="5">2.3.1.-</ecNumber>
    </submittedName>
</protein>
<evidence type="ECO:0000259" key="4">
    <source>
        <dbReference type="PROSITE" id="PS51186"/>
    </source>
</evidence>
<dbReference type="EMBL" id="JYIT01000085">
    <property type="protein sequence ID" value="KJL18897.1"/>
    <property type="molecule type" value="Genomic_DNA"/>
</dbReference>
<dbReference type="PROSITE" id="PS51186">
    <property type="entry name" value="GNAT"/>
    <property type="match status" value="1"/>
</dbReference>
<dbReference type="PANTHER" id="PTHR43792:SF8">
    <property type="entry name" value="[RIBOSOMAL PROTEIN US5]-ALANINE N-ACETYLTRANSFERASE"/>
    <property type="match status" value="1"/>
</dbReference>
<organism evidence="5 6">
    <name type="scientific">Microbacterium azadirachtae</name>
    <dbReference type="NCBI Taxonomy" id="582680"/>
    <lineage>
        <taxon>Bacteria</taxon>
        <taxon>Bacillati</taxon>
        <taxon>Actinomycetota</taxon>
        <taxon>Actinomycetes</taxon>
        <taxon>Micrococcales</taxon>
        <taxon>Microbacteriaceae</taxon>
        <taxon>Microbacterium</taxon>
    </lineage>
</organism>
<dbReference type="GO" id="GO:0008999">
    <property type="term" value="F:protein-N-terminal-alanine acetyltransferase activity"/>
    <property type="evidence" value="ECO:0007669"/>
    <property type="project" value="TreeGrafter"/>
</dbReference>
<evidence type="ECO:0000256" key="3">
    <source>
        <dbReference type="ARBA" id="ARBA00038502"/>
    </source>
</evidence>
<comment type="similarity">
    <text evidence="3">Belongs to the acetyltransferase family. RimJ subfamily.</text>
</comment>
<dbReference type="SUPFAM" id="SSF55729">
    <property type="entry name" value="Acyl-CoA N-acyltransferases (Nat)"/>
    <property type="match status" value="1"/>
</dbReference>
<dbReference type="GO" id="GO:0005737">
    <property type="term" value="C:cytoplasm"/>
    <property type="evidence" value="ECO:0007669"/>
    <property type="project" value="TreeGrafter"/>
</dbReference>
<feature type="domain" description="N-acetyltransferase" evidence="4">
    <location>
        <begin position="7"/>
        <end position="176"/>
    </location>
</feature>
<dbReference type="AlphaFoldDB" id="A0A0F0KDB3"/>
<dbReference type="Proteomes" id="UP000033448">
    <property type="component" value="Unassembled WGS sequence"/>
</dbReference>
<name>A0A0F0KDB3_9MICO</name>
<evidence type="ECO:0000313" key="5">
    <source>
        <dbReference type="EMBL" id="KJL18897.1"/>
    </source>
</evidence>
<keyword evidence="6" id="KW-1185">Reference proteome</keyword>
<gene>
    <name evidence="5" type="primary">ydaF_4</name>
    <name evidence="5" type="ORF">RL72_03370</name>
</gene>
<dbReference type="OrthoDB" id="5242221at2"/>
<dbReference type="InterPro" id="IPR000182">
    <property type="entry name" value="GNAT_dom"/>
</dbReference>
<accession>A0A0F0KDB3</accession>